<keyword evidence="6" id="KW-0862">Zinc</keyword>
<dbReference type="OrthoDB" id="952271at2759"/>
<sequence length="971" mass="111602">MDVNVGSFSDPDDLPGTAHAVEHCCFIGTKKYPGENEYSTYLNKYGGISNAYTASTSTNFYFELSATSTSNGLSPFTEANRRSVSVTKESAPLYGALDRFSQFFIQPLFLRDSLDRELRAVDSEYKKNVQSDAWRLVQLSRSTSNKNHPIRRFAAGNYQCLHEEPLLRGIDVRRRFIEFYETHYSADRMKLVVLGKESLQRLESWVQELFSDVPNKSQPRLRWDGIPVLDQPALMTQIFAKPVMEQRLLSLEFTYPDEEELYLSHPSRYLRHLIGHEGPGSVLAYLKLLGLADSLLVETSAQASTTIFCVDFRLTEKGMQQYQKVLITVFQYIAMLKENPPAAWISDEMSRLAEVEFKFRQKSPPYRTVSNLAQIMQKSIPRQYLLSPSLIRKFDPENIERGLSYLRPDNFRFFVVDQQHPGGWDAKEKWYGTEYKLEKILHDFIQHLCAAANAPTTERPSKLHLPAVNEFVPQRTDVERMAVLKQGQHPTLLLHNENVRVWFKKDDRFWVPKANIKLLFRSPVASLTPMNGVMTRLYVDLVEDNLAEYAYDAEIAGLSYGLVESTQGFILELNGFNDKMLVLLKKVLLAVRDLEVKQERFNVAKEKAMRAYKNFDYRDPSRQISAFSRMLMRERAWAPFQILGELPEVTVEDIRLFKSQLLRQMHIEILVHGNFCERDALGIAQVVGSILRPRQLPENQWPSRRVVALPSGAKYLYERVLENSDNVNHCLQYIISVGSVSNRSQRAKLLLFAHIAKGPCFETLRTKEQLGYIVSSDASVYVTLGTWNIILQSERDCKFLEERCDAFLVNLEHSLRIMTDNAFEEHKIGLINKRLEKPKNLDQETSQIWTHITSEMFDFEQADRDIVNIKLLAKNDMLDFFNQYIHPSSPTRARLSVHLIAQAATGGAAARESTVVQDLYNNPQLHAKQDKHRMLVANEPDKIQDVRAWQASLHLSSAATPVKDLKEFKKS</sequence>
<feature type="domain" description="Peptidase M16 N-terminal" evidence="8">
    <location>
        <begin position="2"/>
        <end position="145"/>
    </location>
</feature>
<dbReference type="Pfam" id="PF16187">
    <property type="entry name" value="Peptidase_M16_M"/>
    <property type="match status" value="1"/>
</dbReference>
<organism evidence="12 13">
    <name type="scientific">Ascochyta lentis</name>
    <dbReference type="NCBI Taxonomy" id="205686"/>
    <lineage>
        <taxon>Eukaryota</taxon>
        <taxon>Fungi</taxon>
        <taxon>Dikarya</taxon>
        <taxon>Ascomycota</taxon>
        <taxon>Pezizomycotina</taxon>
        <taxon>Dothideomycetes</taxon>
        <taxon>Pleosporomycetidae</taxon>
        <taxon>Pleosporales</taxon>
        <taxon>Pleosporineae</taxon>
        <taxon>Didymellaceae</taxon>
        <taxon>Ascochyta</taxon>
    </lineage>
</organism>
<evidence type="ECO:0000313" key="13">
    <source>
        <dbReference type="Proteomes" id="UP000651452"/>
    </source>
</evidence>
<dbReference type="InterPro" id="IPR054734">
    <property type="entry name" value="PqqF-like_C_4"/>
</dbReference>
<dbReference type="GO" id="GO:0005829">
    <property type="term" value="C:cytosol"/>
    <property type="evidence" value="ECO:0007669"/>
    <property type="project" value="TreeGrafter"/>
</dbReference>
<dbReference type="FunFam" id="3.30.830.10:FF:000003">
    <property type="entry name" value="Insulin-degrading enzyme"/>
    <property type="match status" value="1"/>
</dbReference>
<dbReference type="EMBL" id="RZGK01000004">
    <property type="protein sequence ID" value="KAF9699478.1"/>
    <property type="molecule type" value="Genomic_DNA"/>
</dbReference>
<keyword evidence="4" id="KW-0479">Metal-binding</keyword>
<dbReference type="FunFam" id="3.30.830.10:FF:000012">
    <property type="entry name" value="Protease 3"/>
    <property type="match status" value="1"/>
</dbReference>
<evidence type="ECO:0000313" key="12">
    <source>
        <dbReference type="EMBL" id="KAF9699478.1"/>
    </source>
</evidence>
<dbReference type="InterPro" id="IPR007863">
    <property type="entry name" value="Peptidase_M16_C"/>
</dbReference>
<reference evidence="12" key="2">
    <citation type="submission" date="2020-09" db="EMBL/GenBank/DDBJ databases">
        <title>Reference genome assembly for Australian Ascochyta lentis isolate Al4.</title>
        <authorList>
            <person name="Lee R.C."/>
            <person name="Farfan-Caceres L.M."/>
            <person name="Debler J.W."/>
            <person name="Williams A.H."/>
            <person name="Henares B.M."/>
        </authorList>
    </citation>
    <scope>NUCLEOTIDE SEQUENCE</scope>
    <source>
        <strain evidence="12">Al4</strain>
    </source>
</reference>
<dbReference type="Gene3D" id="3.30.830.10">
    <property type="entry name" value="Metalloenzyme, LuxS/M16 peptidase-like"/>
    <property type="match status" value="4"/>
</dbReference>
<name>A0A8H7JAG8_9PLEO</name>
<evidence type="ECO:0000259" key="11">
    <source>
        <dbReference type="Pfam" id="PF22456"/>
    </source>
</evidence>
<dbReference type="PANTHER" id="PTHR43690:SF18">
    <property type="entry name" value="INSULIN-DEGRADING ENZYME-RELATED"/>
    <property type="match status" value="1"/>
</dbReference>
<evidence type="ECO:0000256" key="6">
    <source>
        <dbReference type="ARBA" id="ARBA00022833"/>
    </source>
</evidence>
<reference evidence="12" key="1">
    <citation type="submission" date="2018-12" db="EMBL/GenBank/DDBJ databases">
        <authorList>
            <person name="Syme R.A."/>
            <person name="Farfan-Caceres L."/>
            <person name="Lichtenzveig J."/>
        </authorList>
    </citation>
    <scope>NUCLEOTIDE SEQUENCE</scope>
    <source>
        <strain evidence="12">Al4</strain>
    </source>
</reference>
<keyword evidence="3" id="KW-0645">Protease</keyword>
<evidence type="ECO:0000256" key="2">
    <source>
        <dbReference type="ARBA" id="ARBA00007261"/>
    </source>
</evidence>
<evidence type="ECO:0000259" key="8">
    <source>
        <dbReference type="Pfam" id="PF00675"/>
    </source>
</evidence>
<feature type="domain" description="Peptidase M16 middle/third" evidence="10">
    <location>
        <begin position="357"/>
        <end position="643"/>
    </location>
</feature>
<dbReference type="AlphaFoldDB" id="A0A8H7JAG8"/>
<feature type="domain" description="Coenzyme PQQ synthesis protein F-like C-terminal lobe" evidence="11">
    <location>
        <begin position="751"/>
        <end position="849"/>
    </location>
</feature>
<dbReference type="Pfam" id="PF22456">
    <property type="entry name" value="PqqF-like_C_4"/>
    <property type="match status" value="1"/>
</dbReference>
<protein>
    <recommendedName>
        <fullName evidence="14">Insulin-degrading enzyme</fullName>
    </recommendedName>
</protein>
<dbReference type="InterPro" id="IPR050626">
    <property type="entry name" value="Peptidase_M16"/>
</dbReference>
<evidence type="ECO:0008006" key="14">
    <source>
        <dbReference type="Google" id="ProtNLM"/>
    </source>
</evidence>
<keyword evidence="7" id="KW-0482">Metalloprotease</keyword>
<dbReference type="GO" id="GO:0051603">
    <property type="term" value="P:proteolysis involved in protein catabolic process"/>
    <property type="evidence" value="ECO:0007669"/>
    <property type="project" value="TreeGrafter"/>
</dbReference>
<gene>
    <name evidence="12" type="ORF">EKO04_002692</name>
</gene>
<dbReference type="Pfam" id="PF05193">
    <property type="entry name" value="Peptidase_M16_C"/>
    <property type="match status" value="1"/>
</dbReference>
<comment type="caution">
    <text evidence="12">The sequence shown here is derived from an EMBL/GenBank/DDBJ whole genome shotgun (WGS) entry which is preliminary data.</text>
</comment>
<dbReference type="PANTHER" id="PTHR43690">
    <property type="entry name" value="NARDILYSIN"/>
    <property type="match status" value="1"/>
</dbReference>
<dbReference type="InterPro" id="IPR032632">
    <property type="entry name" value="Peptidase_M16_M"/>
</dbReference>
<dbReference type="GO" id="GO:0005739">
    <property type="term" value="C:mitochondrion"/>
    <property type="evidence" value="ECO:0007669"/>
    <property type="project" value="TreeGrafter"/>
</dbReference>
<dbReference type="InterPro" id="IPR011765">
    <property type="entry name" value="Pept_M16_N"/>
</dbReference>
<dbReference type="SUPFAM" id="SSF63411">
    <property type="entry name" value="LuxS/MPP-like metallohydrolase"/>
    <property type="match status" value="4"/>
</dbReference>
<evidence type="ECO:0000256" key="1">
    <source>
        <dbReference type="ARBA" id="ARBA00001947"/>
    </source>
</evidence>
<dbReference type="GO" id="GO:0004222">
    <property type="term" value="F:metalloendopeptidase activity"/>
    <property type="evidence" value="ECO:0007669"/>
    <property type="project" value="UniProtKB-ARBA"/>
</dbReference>
<keyword evidence="13" id="KW-1185">Reference proteome</keyword>
<dbReference type="Proteomes" id="UP000651452">
    <property type="component" value="Unassembled WGS sequence"/>
</dbReference>
<evidence type="ECO:0000259" key="9">
    <source>
        <dbReference type="Pfam" id="PF05193"/>
    </source>
</evidence>
<comment type="cofactor">
    <cofactor evidence="1">
        <name>Zn(2+)</name>
        <dbReference type="ChEBI" id="CHEBI:29105"/>
    </cofactor>
</comment>
<evidence type="ECO:0000256" key="3">
    <source>
        <dbReference type="ARBA" id="ARBA00022670"/>
    </source>
</evidence>
<evidence type="ECO:0000259" key="10">
    <source>
        <dbReference type="Pfam" id="PF16187"/>
    </source>
</evidence>
<dbReference type="FunFam" id="3.30.830.10:FF:000005">
    <property type="entry name" value="nardilysin isoform X1"/>
    <property type="match status" value="1"/>
</dbReference>
<keyword evidence="5" id="KW-0378">Hydrolase</keyword>
<accession>A0A8H7JAG8</accession>
<dbReference type="InterPro" id="IPR011249">
    <property type="entry name" value="Metalloenz_LuxS/M16"/>
</dbReference>
<feature type="domain" description="Peptidase M16 C-terminal" evidence="9">
    <location>
        <begin position="175"/>
        <end position="344"/>
    </location>
</feature>
<evidence type="ECO:0000256" key="5">
    <source>
        <dbReference type="ARBA" id="ARBA00022801"/>
    </source>
</evidence>
<dbReference type="Pfam" id="PF00675">
    <property type="entry name" value="Peptidase_M16"/>
    <property type="match status" value="1"/>
</dbReference>
<proteinExistence type="inferred from homology"/>
<evidence type="ECO:0000256" key="4">
    <source>
        <dbReference type="ARBA" id="ARBA00022723"/>
    </source>
</evidence>
<dbReference type="GO" id="GO:0046872">
    <property type="term" value="F:metal ion binding"/>
    <property type="evidence" value="ECO:0007669"/>
    <property type="project" value="UniProtKB-KW"/>
</dbReference>
<evidence type="ECO:0000256" key="7">
    <source>
        <dbReference type="ARBA" id="ARBA00023049"/>
    </source>
</evidence>
<dbReference type="GO" id="GO:0043171">
    <property type="term" value="P:peptide catabolic process"/>
    <property type="evidence" value="ECO:0007669"/>
    <property type="project" value="TreeGrafter"/>
</dbReference>
<comment type="similarity">
    <text evidence="2">Belongs to the peptidase M16 family.</text>
</comment>